<dbReference type="AlphaFoldDB" id="A0A367WNZ3"/>
<evidence type="ECO:0000256" key="1">
    <source>
        <dbReference type="SAM" id="SignalP"/>
    </source>
</evidence>
<comment type="caution">
    <text evidence="2">The sequence shown here is derived from an EMBL/GenBank/DDBJ whole genome shotgun (WGS) entry which is preliminary data.</text>
</comment>
<dbReference type="Proteomes" id="UP000252255">
    <property type="component" value="Unassembled WGS sequence"/>
</dbReference>
<protein>
    <submittedName>
        <fullName evidence="2">Uncharacterized protein</fullName>
    </submittedName>
</protein>
<feature type="signal peptide" evidence="1">
    <location>
        <begin position="1"/>
        <end position="24"/>
    </location>
</feature>
<gene>
    <name evidence="2" type="ORF">TH30_19430</name>
</gene>
<keyword evidence="1" id="KW-0732">Signal</keyword>
<sequence length="126" mass="13599">MRLKSIMTIGASICLCALPQPLLAQSGSWNAYQGNAGGKITPRTSQTEETRTWNQEILTLETRTIAALLGQGYEPASVSLNYLSGNTEIYLSKPDGKPSLILCTLRTQAGSSDNIQTIATRCMAFN</sequence>
<accession>A0A367WNZ3</accession>
<evidence type="ECO:0000313" key="3">
    <source>
        <dbReference type="Proteomes" id="UP000252255"/>
    </source>
</evidence>
<reference evidence="2 3" key="1">
    <citation type="submission" date="2014-07" db="EMBL/GenBank/DDBJ databases">
        <title>Draft genome sequence of Thalassospira profundimaris PR54-5.</title>
        <authorList>
            <person name="Lai Q."/>
            <person name="Shao Z."/>
        </authorList>
    </citation>
    <scope>NUCLEOTIDE SEQUENCE [LARGE SCALE GENOMIC DNA]</scope>
    <source>
        <strain evidence="2 3">PR54-5</strain>
    </source>
</reference>
<dbReference type="EMBL" id="JPWI01000015">
    <property type="protein sequence ID" value="RCK43196.1"/>
    <property type="molecule type" value="Genomic_DNA"/>
</dbReference>
<feature type="chain" id="PRO_5016579131" evidence="1">
    <location>
        <begin position="25"/>
        <end position="126"/>
    </location>
</feature>
<organism evidence="2 3">
    <name type="scientific">Thalassospira profundimaris</name>
    <dbReference type="NCBI Taxonomy" id="502049"/>
    <lineage>
        <taxon>Bacteria</taxon>
        <taxon>Pseudomonadati</taxon>
        <taxon>Pseudomonadota</taxon>
        <taxon>Alphaproteobacteria</taxon>
        <taxon>Rhodospirillales</taxon>
        <taxon>Thalassospiraceae</taxon>
        <taxon>Thalassospira</taxon>
    </lineage>
</organism>
<name>A0A367WNZ3_9PROT</name>
<evidence type="ECO:0000313" key="2">
    <source>
        <dbReference type="EMBL" id="RCK43196.1"/>
    </source>
</evidence>
<proteinExistence type="predicted"/>